<dbReference type="InterPro" id="IPR036390">
    <property type="entry name" value="WH_DNA-bd_sf"/>
</dbReference>
<feature type="domain" description="HTH iclR-type" evidence="4">
    <location>
        <begin position="15"/>
        <end position="77"/>
    </location>
</feature>
<dbReference type="InterPro" id="IPR036388">
    <property type="entry name" value="WH-like_DNA-bd_sf"/>
</dbReference>
<sequence>MTTEQPTTEQPEKLVGALVGGLRVLRYLSAAPSGVGVTRVARDLQLNSSTCYNFLKTLVYEGLVSFDEATKTYSIALGLVELAKGVLEQGSYVRLIHPHLRDIAGAHGVTATLWQRTSNERVVLVDRADTDSSVRVHMSVGQRLPMYIAALGRCMAAHSGLTEAELRQRFDNLRWDDKPPFEEYLASVREAGENGYAVDAGKYVKGVSTVSVAVLDEFGRPAMAISAVGFSAQFSGDALKRLGVDLRARAVLITRALSGGRG</sequence>
<dbReference type="GO" id="GO:0003677">
    <property type="term" value="F:DNA binding"/>
    <property type="evidence" value="ECO:0007669"/>
    <property type="project" value="UniProtKB-KW"/>
</dbReference>
<evidence type="ECO:0000313" key="7">
    <source>
        <dbReference type="EMBL" id="XAN13330.1"/>
    </source>
</evidence>
<dbReference type="Pfam" id="PF01614">
    <property type="entry name" value="IclR_C"/>
    <property type="match status" value="1"/>
</dbReference>
<dbReference type="Proteomes" id="UP000509782">
    <property type="component" value="Chromosome"/>
</dbReference>
<dbReference type="GO" id="GO:0003700">
    <property type="term" value="F:DNA-binding transcription factor activity"/>
    <property type="evidence" value="ECO:0007669"/>
    <property type="project" value="TreeGrafter"/>
</dbReference>
<dbReference type="Gene3D" id="1.10.10.10">
    <property type="entry name" value="Winged helix-like DNA-binding domain superfamily/Winged helix DNA-binding domain"/>
    <property type="match status" value="1"/>
</dbReference>
<dbReference type="SUPFAM" id="SSF46785">
    <property type="entry name" value="Winged helix' DNA-binding domain"/>
    <property type="match status" value="1"/>
</dbReference>
<dbReference type="SUPFAM" id="SSF55781">
    <property type="entry name" value="GAF domain-like"/>
    <property type="match status" value="1"/>
</dbReference>
<evidence type="ECO:0000313" key="6">
    <source>
        <dbReference type="EMBL" id="QKQ46002.1"/>
    </source>
</evidence>
<dbReference type="PROSITE" id="PS51078">
    <property type="entry name" value="ICLR_ED"/>
    <property type="match status" value="1"/>
</dbReference>
<gene>
    <name evidence="7" type="ORF">AAIK43_18100</name>
    <name evidence="6" type="ORF">FOC81_04550</name>
</gene>
<evidence type="ECO:0000259" key="4">
    <source>
        <dbReference type="PROSITE" id="PS51077"/>
    </source>
</evidence>
<keyword evidence="2" id="KW-0238">DNA-binding</keyword>
<reference evidence="7 9" key="2">
    <citation type="submission" date="2024-05" db="EMBL/GenBank/DDBJ databases">
        <title>Achromobacter denitrificans. BP1, complete genome.</title>
        <authorList>
            <person name="Zhang B."/>
        </authorList>
    </citation>
    <scope>NUCLEOTIDE SEQUENCE [LARGE SCALE GENOMIC DNA]</scope>
    <source>
        <strain evidence="7 9">BP1</strain>
    </source>
</reference>
<dbReference type="InterPro" id="IPR050707">
    <property type="entry name" value="HTH_MetabolicPath_Reg"/>
</dbReference>
<keyword evidence="9" id="KW-1185">Reference proteome</keyword>
<evidence type="ECO:0000256" key="1">
    <source>
        <dbReference type="ARBA" id="ARBA00023015"/>
    </source>
</evidence>
<evidence type="ECO:0000313" key="9">
    <source>
        <dbReference type="Proteomes" id="UP001446337"/>
    </source>
</evidence>
<accession>A0A6N0JG15</accession>
<dbReference type="InterPro" id="IPR005471">
    <property type="entry name" value="Tscrpt_reg_IclR_N"/>
</dbReference>
<dbReference type="InterPro" id="IPR029016">
    <property type="entry name" value="GAF-like_dom_sf"/>
</dbReference>
<dbReference type="Proteomes" id="UP001446337">
    <property type="component" value="Chromosome"/>
</dbReference>
<dbReference type="GO" id="GO:0045892">
    <property type="term" value="P:negative regulation of DNA-templated transcription"/>
    <property type="evidence" value="ECO:0007669"/>
    <property type="project" value="TreeGrafter"/>
</dbReference>
<dbReference type="PANTHER" id="PTHR30136">
    <property type="entry name" value="HELIX-TURN-HELIX TRANSCRIPTIONAL REGULATOR, ICLR FAMILY"/>
    <property type="match status" value="1"/>
</dbReference>
<name>A0A6N0JG15_ACHDE</name>
<evidence type="ECO:0000256" key="3">
    <source>
        <dbReference type="ARBA" id="ARBA00023163"/>
    </source>
</evidence>
<keyword evidence="1" id="KW-0805">Transcription regulation</keyword>
<dbReference type="AlphaFoldDB" id="A0A6N0JG15"/>
<dbReference type="PROSITE" id="PS51077">
    <property type="entry name" value="HTH_ICLR"/>
    <property type="match status" value="1"/>
</dbReference>
<protein>
    <submittedName>
        <fullName evidence="6">IclR family transcriptional regulator</fullName>
    </submittedName>
</protein>
<organism evidence="6 8">
    <name type="scientific">Achromobacter denitrificans</name>
    <name type="common">Alcaligenes denitrificans</name>
    <dbReference type="NCBI Taxonomy" id="32002"/>
    <lineage>
        <taxon>Bacteria</taxon>
        <taxon>Pseudomonadati</taxon>
        <taxon>Pseudomonadota</taxon>
        <taxon>Betaproteobacteria</taxon>
        <taxon>Burkholderiales</taxon>
        <taxon>Alcaligenaceae</taxon>
        <taxon>Achromobacter</taxon>
    </lineage>
</organism>
<evidence type="ECO:0000256" key="2">
    <source>
        <dbReference type="ARBA" id="ARBA00023125"/>
    </source>
</evidence>
<evidence type="ECO:0000259" key="5">
    <source>
        <dbReference type="PROSITE" id="PS51078"/>
    </source>
</evidence>
<proteinExistence type="predicted"/>
<dbReference type="Pfam" id="PF09339">
    <property type="entry name" value="HTH_IclR"/>
    <property type="match status" value="1"/>
</dbReference>
<reference evidence="6 8" key="1">
    <citation type="submission" date="2020-05" db="EMBL/GenBank/DDBJ databases">
        <title>FDA dAtabase for Regulatory Grade micrObial Sequences (FDA-ARGOS): Supporting development and validation of Infectious Disease Dx tests.</title>
        <authorList>
            <person name="Sproer C."/>
            <person name="Gronow S."/>
            <person name="Severitt S."/>
            <person name="Schroder I."/>
            <person name="Tallon L."/>
            <person name="Sadzewicz L."/>
            <person name="Zhao X."/>
            <person name="Vavikolanu K."/>
            <person name="Mehta A."/>
            <person name="Aluvathingal J."/>
            <person name="Nadendla S."/>
            <person name="Myers T."/>
            <person name="Yan Y."/>
            <person name="Sichtig H."/>
        </authorList>
    </citation>
    <scope>NUCLEOTIDE SEQUENCE [LARGE SCALE GENOMIC DNA]</scope>
    <source>
        <strain evidence="6 8">FDAARGOS_787</strain>
    </source>
</reference>
<dbReference type="RefSeq" id="WP_174715812.1">
    <property type="nucleotide sequence ID" value="NZ_CP054569.1"/>
</dbReference>
<dbReference type="EMBL" id="CP154792">
    <property type="protein sequence ID" value="XAN13330.1"/>
    <property type="molecule type" value="Genomic_DNA"/>
</dbReference>
<feature type="domain" description="IclR-ED" evidence="5">
    <location>
        <begin position="78"/>
        <end position="259"/>
    </location>
</feature>
<dbReference type="SMART" id="SM00346">
    <property type="entry name" value="HTH_ICLR"/>
    <property type="match status" value="1"/>
</dbReference>
<dbReference type="InterPro" id="IPR014757">
    <property type="entry name" value="Tscrpt_reg_IclR_C"/>
</dbReference>
<dbReference type="Gene3D" id="3.30.450.40">
    <property type="match status" value="1"/>
</dbReference>
<dbReference type="PANTHER" id="PTHR30136:SF24">
    <property type="entry name" value="HTH-TYPE TRANSCRIPTIONAL REPRESSOR ALLR"/>
    <property type="match status" value="1"/>
</dbReference>
<keyword evidence="3" id="KW-0804">Transcription</keyword>
<dbReference type="EMBL" id="CP054569">
    <property type="protein sequence ID" value="QKQ46002.1"/>
    <property type="molecule type" value="Genomic_DNA"/>
</dbReference>
<evidence type="ECO:0000313" key="8">
    <source>
        <dbReference type="Proteomes" id="UP000509782"/>
    </source>
</evidence>